<evidence type="ECO:0000256" key="4">
    <source>
        <dbReference type="ARBA" id="ARBA00023163"/>
    </source>
</evidence>
<dbReference type="CDD" id="cd05466">
    <property type="entry name" value="PBP2_LTTR_substrate"/>
    <property type="match status" value="1"/>
</dbReference>
<reference evidence="7" key="1">
    <citation type="submission" date="2017-05" db="EMBL/GenBank/DDBJ databases">
        <title>Complete and WGS of Bordetella genogroups.</title>
        <authorList>
            <person name="Spilker T."/>
            <person name="Lipuma J."/>
        </authorList>
    </citation>
    <scope>NUCLEOTIDE SEQUENCE [LARGE SCALE GENOMIC DNA]</scope>
    <source>
        <strain evidence="7">AU8856</strain>
    </source>
</reference>
<keyword evidence="3" id="KW-0238">DNA-binding</keyword>
<dbReference type="PANTHER" id="PTHR30126">
    <property type="entry name" value="HTH-TYPE TRANSCRIPTIONAL REGULATOR"/>
    <property type="match status" value="1"/>
</dbReference>
<evidence type="ECO:0000256" key="3">
    <source>
        <dbReference type="ARBA" id="ARBA00023125"/>
    </source>
</evidence>
<name>A0A261UFM2_9BORD</name>
<dbReference type="AlphaFoldDB" id="A0A261UFM2"/>
<evidence type="ECO:0000256" key="1">
    <source>
        <dbReference type="ARBA" id="ARBA00009437"/>
    </source>
</evidence>
<evidence type="ECO:0000313" key="6">
    <source>
        <dbReference type="EMBL" id="OZI60704.1"/>
    </source>
</evidence>
<comment type="caution">
    <text evidence="6">The sequence shown here is derived from an EMBL/GenBank/DDBJ whole genome shotgun (WGS) entry which is preliminary data.</text>
</comment>
<protein>
    <recommendedName>
        <fullName evidence="5">HTH lysR-type domain-containing protein</fullName>
    </recommendedName>
</protein>
<dbReference type="InterPro" id="IPR005119">
    <property type="entry name" value="LysR_subst-bd"/>
</dbReference>
<dbReference type="SUPFAM" id="SSF53850">
    <property type="entry name" value="Periplasmic binding protein-like II"/>
    <property type="match status" value="1"/>
</dbReference>
<evidence type="ECO:0000259" key="5">
    <source>
        <dbReference type="PROSITE" id="PS50931"/>
    </source>
</evidence>
<dbReference type="PROSITE" id="PS50931">
    <property type="entry name" value="HTH_LYSR"/>
    <property type="match status" value="1"/>
</dbReference>
<dbReference type="Proteomes" id="UP000215767">
    <property type="component" value="Unassembled WGS sequence"/>
</dbReference>
<dbReference type="InterPro" id="IPR000847">
    <property type="entry name" value="LysR_HTH_N"/>
</dbReference>
<dbReference type="OrthoDB" id="8715249at2"/>
<dbReference type="GO" id="GO:0000976">
    <property type="term" value="F:transcription cis-regulatory region binding"/>
    <property type="evidence" value="ECO:0007669"/>
    <property type="project" value="TreeGrafter"/>
</dbReference>
<dbReference type="Pfam" id="PF00126">
    <property type="entry name" value="HTH_1"/>
    <property type="match status" value="1"/>
</dbReference>
<evidence type="ECO:0000313" key="7">
    <source>
        <dbReference type="Proteomes" id="UP000215767"/>
    </source>
</evidence>
<dbReference type="GO" id="GO:0003700">
    <property type="term" value="F:DNA-binding transcription factor activity"/>
    <property type="evidence" value="ECO:0007669"/>
    <property type="project" value="InterPro"/>
</dbReference>
<proteinExistence type="inferred from homology"/>
<keyword evidence="7" id="KW-1185">Reference proteome</keyword>
<dbReference type="SUPFAM" id="SSF46785">
    <property type="entry name" value="Winged helix' DNA-binding domain"/>
    <property type="match status" value="1"/>
</dbReference>
<dbReference type="EMBL" id="NEVS01000004">
    <property type="protein sequence ID" value="OZI60704.1"/>
    <property type="molecule type" value="Genomic_DNA"/>
</dbReference>
<dbReference type="InterPro" id="IPR036390">
    <property type="entry name" value="WH_DNA-bd_sf"/>
</dbReference>
<dbReference type="InterPro" id="IPR036388">
    <property type="entry name" value="WH-like_DNA-bd_sf"/>
</dbReference>
<dbReference type="Pfam" id="PF03466">
    <property type="entry name" value="LysR_substrate"/>
    <property type="match status" value="1"/>
</dbReference>
<keyword evidence="2" id="KW-0805">Transcription regulation</keyword>
<sequence>MAIAAKRKRVPLDGGLAMLARQPGPMHRMPGNRVGGGKCRASSRLPERRAGRPMLYFLALMLFLHEAPVACGLPMKLIWLEDFLALLQAGTFSRAAAMRNITQPAFSRRIQMLEDWLGVRLIDRGSAGLRLTPLGERYTHEFRALLMQATELRNRIQSEHHGVRRALVAAQHTLTITWLPGLLRLVQREAPGVELGVDSQDRGESIARFASGEAQLLLCLEADTPLQASMPHTARLDLGHERLIAVSAATAAGAPVHRPHARRSVRLLGYPAHSFMGTILYKHCLPPLMDRYEVRIVQESGFVAGIKEMALAGMGMAWLPERLIARELAIKALVMVGPELPRVEVPVSLYRAGRVPEHGVVDEIWALLQAHYPPAEPREDG</sequence>
<dbReference type="Gene3D" id="3.40.190.10">
    <property type="entry name" value="Periplasmic binding protein-like II"/>
    <property type="match status" value="2"/>
</dbReference>
<feature type="domain" description="HTH lysR-type" evidence="5">
    <location>
        <begin position="75"/>
        <end position="132"/>
    </location>
</feature>
<organism evidence="6 7">
    <name type="scientific">Bordetella genomosp. 11</name>
    <dbReference type="NCBI Taxonomy" id="1416808"/>
    <lineage>
        <taxon>Bacteria</taxon>
        <taxon>Pseudomonadati</taxon>
        <taxon>Pseudomonadota</taxon>
        <taxon>Betaproteobacteria</taxon>
        <taxon>Burkholderiales</taxon>
        <taxon>Alcaligenaceae</taxon>
        <taxon>Bordetella</taxon>
    </lineage>
</organism>
<dbReference type="PANTHER" id="PTHR30126:SF2">
    <property type="entry name" value="HTH-TYPE TRANSCRIPTIONAL REGULATOR YJIE"/>
    <property type="match status" value="1"/>
</dbReference>
<dbReference type="PRINTS" id="PR00039">
    <property type="entry name" value="HTHLYSR"/>
</dbReference>
<evidence type="ECO:0000256" key="2">
    <source>
        <dbReference type="ARBA" id="ARBA00023015"/>
    </source>
</evidence>
<accession>A0A261UFM2</accession>
<comment type="similarity">
    <text evidence="1">Belongs to the LysR transcriptional regulatory family.</text>
</comment>
<keyword evidence="4" id="KW-0804">Transcription</keyword>
<gene>
    <name evidence="6" type="ORF">CAL28_15045</name>
</gene>
<dbReference type="Gene3D" id="1.10.10.10">
    <property type="entry name" value="Winged helix-like DNA-binding domain superfamily/Winged helix DNA-binding domain"/>
    <property type="match status" value="1"/>
</dbReference>